<accession>A0A0C2BH60</accession>
<dbReference type="EMBL" id="KN788840">
    <property type="protein sequence ID" value="KIH43118.1"/>
    <property type="molecule type" value="Genomic_DNA"/>
</dbReference>
<protein>
    <submittedName>
        <fullName evidence="1">Uncharacterized protein</fullName>
    </submittedName>
</protein>
<dbReference type="AlphaFoldDB" id="A0A0C2BH60"/>
<proteinExistence type="predicted"/>
<evidence type="ECO:0000313" key="2">
    <source>
        <dbReference type="Proteomes" id="UP000054047"/>
    </source>
</evidence>
<dbReference type="OrthoDB" id="5869388at2759"/>
<reference evidence="1 2" key="1">
    <citation type="submission" date="2013-12" db="EMBL/GenBank/DDBJ databases">
        <title>Draft genome of the parsitic nematode Ancylostoma duodenale.</title>
        <authorList>
            <person name="Mitreva M."/>
        </authorList>
    </citation>
    <scope>NUCLEOTIDE SEQUENCE [LARGE SCALE GENOMIC DNA]</scope>
    <source>
        <strain evidence="1 2">Zhejiang</strain>
    </source>
</reference>
<keyword evidence="2" id="KW-1185">Reference proteome</keyword>
<sequence length="132" mass="15620">MKPSQRLLHTESLVTNVLDTLKVEARPVEVYRMGKPEVGKIRLVKVVFSSQQPCSLTLRRARWLREQDQYRSVFIRKSMTLEERIKFKQLRKDAYERNQREHNGNKVYVVYKDMVVKACDIPSIRQSSVPKN</sequence>
<gene>
    <name evidence="1" type="ORF">ANCDUO_26883</name>
</gene>
<evidence type="ECO:0000313" key="1">
    <source>
        <dbReference type="EMBL" id="KIH43118.1"/>
    </source>
</evidence>
<name>A0A0C2BH60_9BILA</name>
<organism evidence="1 2">
    <name type="scientific">Ancylostoma duodenale</name>
    <dbReference type="NCBI Taxonomy" id="51022"/>
    <lineage>
        <taxon>Eukaryota</taxon>
        <taxon>Metazoa</taxon>
        <taxon>Ecdysozoa</taxon>
        <taxon>Nematoda</taxon>
        <taxon>Chromadorea</taxon>
        <taxon>Rhabditida</taxon>
        <taxon>Rhabditina</taxon>
        <taxon>Rhabditomorpha</taxon>
        <taxon>Strongyloidea</taxon>
        <taxon>Ancylostomatidae</taxon>
        <taxon>Ancylostomatinae</taxon>
        <taxon>Ancylostoma</taxon>
    </lineage>
</organism>
<dbReference type="Proteomes" id="UP000054047">
    <property type="component" value="Unassembled WGS sequence"/>
</dbReference>